<evidence type="ECO:0000256" key="2">
    <source>
        <dbReference type="ARBA" id="ARBA00007708"/>
    </source>
</evidence>
<evidence type="ECO:0000259" key="6">
    <source>
        <dbReference type="PROSITE" id="PS50179"/>
    </source>
</evidence>
<dbReference type="SMART" id="SM00288">
    <property type="entry name" value="VHS"/>
    <property type="match status" value="1"/>
</dbReference>
<dbReference type="SUPFAM" id="SSF89009">
    <property type="entry name" value="GAT-like domain"/>
    <property type="match status" value="1"/>
</dbReference>
<proteinExistence type="inferred from homology"/>
<dbReference type="KEGG" id="cic:CICLE_v100273311m"/>
<dbReference type="CDD" id="cd03561">
    <property type="entry name" value="VHS"/>
    <property type="match status" value="1"/>
</dbReference>
<keyword evidence="5" id="KW-0472">Membrane</keyword>
<dbReference type="FunCoup" id="V4SRD6">
    <property type="interactions" value="1585"/>
</dbReference>
<dbReference type="GO" id="GO:0016020">
    <property type="term" value="C:membrane"/>
    <property type="evidence" value="ECO:0007669"/>
    <property type="project" value="UniProtKB-SubCell"/>
</dbReference>
<dbReference type="InterPro" id="IPR002014">
    <property type="entry name" value="VHS_dom"/>
</dbReference>
<dbReference type="PANTHER" id="PTHR45898:SF3">
    <property type="entry name" value="TOM1-LIKE PROTEIN 5"/>
    <property type="match status" value="1"/>
</dbReference>
<dbReference type="GO" id="GO:0043328">
    <property type="term" value="P:protein transport to vacuole involved in ubiquitin-dependent protein catabolic process via the multivesicular body sorting pathway"/>
    <property type="evidence" value="ECO:0007669"/>
    <property type="project" value="InterPro"/>
</dbReference>
<dbReference type="Pfam" id="PF00790">
    <property type="entry name" value="VHS"/>
    <property type="match status" value="1"/>
</dbReference>
<evidence type="ECO:0000256" key="4">
    <source>
        <dbReference type="ARBA" id="ARBA00022927"/>
    </source>
</evidence>
<organism evidence="8 9">
    <name type="scientific">Citrus clementina</name>
    <name type="common">Clementine</name>
    <name type="synonym">Citrus deliciosa x Citrus sinensis</name>
    <dbReference type="NCBI Taxonomy" id="85681"/>
    <lineage>
        <taxon>Eukaryota</taxon>
        <taxon>Viridiplantae</taxon>
        <taxon>Streptophyta</taxon>
        <taxon>Embryophyta</taxon>
        <taxon>Tracheophyta</taxon>
        <taxon>Spermatophyta</taxon>
        <taxon>Magnoliopsida</taxon>
        <taxon>eudicotyledons</taxon>
        <taxon>Gunneridae</taxon>
        <taxon>Pentapetalae</taxon>
        <taxon>rosids</taxon>
        <taxon>malvids</taxon>
        <taxon>Sapindales</taxon>
        <taxon>Rutaceae</taxon>
        <taxon>Aurantioideae</taxon>
        <taxon>Citrus</taxon>
    </lineage>
</organism>
<evidence type="ECO:0000313" key="9">
    <source>
        <dbReference type="Proteomes" id="UP000030687"/>
    </source>
</evidence>
<dbReference type="GO" id="GO:0043130">
    <property type="term" value="F:ubiquitin binding"/>
    <property type="evidence" value="ECO:0007669"/>
    <property type="project" value="InterPro"/>
</dbReference>
<dbReference type="SUPFAM" id="SSF48464">
    <property type="entry name" value="ENTH/VHS domain"/>
    <property type="match status" value="1"/>
</dbReference>
<dbReference type="PROSITE" id="PS50909">
    <property type="entry name" value="GAT"/>
    <property type="match status" value="1"/>
</dbReference>
<sequence>MATELVNSATSEKLADVDWTKNIEICELVARDQRHAKDVIKAIKKRLVAKNTNLLEMLMNNIGDHIHKLVIDTGILPILVKIVKKKSDLPVRERIFLLLDATQTSLGGASGKFPQYYTAYYELVSAGVQFPQRPRTIPSSHPSSDANKKVTLNGELAFSRNEGVTLAQQPEPQIVPESSIIQKASNALEVLKDVLDAVGTQNPEGAKDEFTLDLVEQCSFQKQRVMHLVMTSR</sequence>
<dbReference type="PANTHER" id="PTHR45898">
    <property type="entry name" value="TOM1-LIKE PROTEIN"/>
    <property type="match status" value="1"/>
</dbReference>
<evidence type="ECO:0000313" key="8">
    <source>
        <dbReference type="EMBL" id="ESR39666.1"/>
    </source>
</evidence>
<dbReference type="Gene3D" id="1.25.40.90">
    <property type="match status" value="1"/>
</dbReference>
<dbReference type="EMBL" id="KI536925">
    <property type="protein sequence ID" value="ESR39666.1"/>
    <property type="molecule type" value="Genomic_DNA"/>
</dbReference>
<evidence type="ECO:0000256" key="3">
    <source>
        <dbReference type="ARBA" id="ARBA00022448"/>
    </source>
</evidence>
<dbReference type="InParanoid" id="V4SRD6"/>
<comment type="subcellular location">
    <subcellularLocation>
        <location evidence="1">Membrane</location>
        <topology evidence="1">Peripheral membrane protein</topology>
    </subcellularLocation>
</comment>
<evidence type="ECO:0000256" key="5">
    <source>
        <dbReference type="ARBA" id="ARBA00023136"/>
    </source>
</evidence>
<accession>V4SRD6</accession>
<feature type="domain" description="VHS" evidence="6">
    <location>
        <begin position="9"/>
        <end position="131"/>
    </location>
</feature>
<evidence type="ECO:0000256" key="1">
    <source>
        <dbReference type="ARBA" id="ARBA00004170"/>
    </source>
</evidence>
<keyword evidence="3" id="KW-0813">Transport</keyword>
<dbReference type="GO" id="GO:0035091">
    <property type="term" value="F:phosphatidylinositol binding"/>
    <property type="evidence" value="ECO:0007669"/>
    <property type="project" value="InterPro"/>
</dbReference>
<feature type="non-terminal residue" evidence="8">
    <location>
        <position position="233"/>
    </location>
</feature>
<gene>
    <name evidence="8" type="ORF">CICLE_v100273311mg</name>
</gene>
<evidence type="ECO:0000259" key="7">
    <source>
        <dbReference type="PROSITE" id="PS50909"/>
    </source>
</evidence>
<dbReference type="InterPro" id="IPR004152">
    <property type="entry name" value="GAT_dom"/>
</dbReference>
<dbReference type="PROSITE" id="PS50179">
    <property type="entry name" value="VHS"/>
    <property type="match status" value="1"/>
</dbReference>
<protein>
    <recommendedName>
        <fullName evidence="10">VHS domain-containing protein</fullName>
    </recommendedName>
</protein>
<dbReference type="STRING" id="85681.V4SRD6"/>
<dbReference type="Proteomes" id="UP000030687">
    <property type="component" value="Unassembled WGS sequence"/>
</dbReference>
<dbReference type="InterPro" id="IPR038425">
    <property type="entry name" value="GAT_sf"/>
</dbReference>
<reference evidence="8 9" key="1">
    <citation type="submission" date="2013-10" db="EMBL/GenBank/DDBJ databases">
        <authorList>
            <consortium name="International Citrus Genome Consortium"/>
            <person name="Jenkins J."/>
            <person name="Schmutz J."/>
            <person name="Prochnik S."/>
            <person name="Rokhsar D."/>
            <person name="Gmitter F."/>
            <person name="Ollitrault P."/>
            <person name="Machado M."/>
            <person name="Talon M."/>
            <person name="Wincker P."/>
            <person name="Jaillon O."/>
            <person name="Morgante M."/>
        </authorList>
    </citation>
    <scope>NUCLEOTIDE SEQUENCE</scope>
    <source>
        <strain evidence="9">cv. Clemenules</strain>
    </source>
</reference>
<name>V4SRD6_CITCL</name>
<dbReference type="AlphaFoldDB" id="V4SRD6"/>
<keyword evidence="9" id="KW-1185">Reference proteome</keyword>
<dbReference type="InterPro" id="IPR008942">
    <property type="entry name" value="ENTH_VHS"/>
</dbReference>
<dbReference type="eggNOG" id="KOG1087">
    <property type="taxonomic scope" value="Eukaryota"/>
</dbReference>
<feature type="domain" description="GAT" evidence="7">
    <location>
        <begin position="172"/>
        <end position="233"/>
    </location>
</feature>
<comment type="similarity">
    <text evidence="2">Belongs to the TOM1 family.</text>
</comment>
<dbReference type="InterPro" id="IPR044836">
    <property type="entry name" value="TOL_plant"/>
</dbReference>
<keyword evidence="4" id="KW-0653">Protein transport</keyword>
<evidence type="ECO:0008006" key="10">
    <source>
        <dbReference type="Google" id="ProtNLM"/>
    </source>
</evidence>
<dbReference type="GO" id="GO:0005737">
    <property type="term" value="C:cytoplasm"/>
    <property type="evidence" value="ECO:0007669"/>
    <property type="project" value="UniProtKB-ARBA"/>
</dbReference>
<dbReference type="Gene3D" id="1.20.58.160">
    <property type="match status" value="1"/>
</dbReference>